<dbReference type="AlphaFoldDB" id="A0A1M5IIR8"/>
<dbReference type="Proteomes" id="UP000184501">
    <property type="component" value="Unassembled WGS sequence"/>
</dbReference>
<feature type="domain" description="EF-hand" evidence="1">
    <location>
        <begin position="162"/>
        <end position="197"/>
    </location>
</feature>
<evidence type="ECO:0000313" key="3">
    <source>
        <dbReference type="Proteomes" id="UP000184501"/>
    </source>
</evidence>
<dbReference type="InterPro" id="IPR011992">
    <property type="entry name" value="EF-hand-dom_pair"/>
</dbReference>
<protein>
    <submittedName>
        <fullName evidence="2">EF hand</fullName>
    </submittedName>
</protein>
<dbReference type="STRING" id="2017.SAMN05444320_107285"/>
<dbReference type="Gene3D" id="1.10.238.10">
    <property type="entry name" value="EF-hand"/>
    <property type="match status" value="1"/>
</dbReference>
<gene>
    <name evidence="2" type="ORF">SAMN05444320_107285</name>
</gene>
<dbReference type="EMBL" id="FQVN01000007">
    <property type="protein sequence ID" value="SHG27673.1"/>
    <property type="molecule type" value="Genomic_DNA"/>
</dbReference>
<dbReference type="InterPro" id="IPR002048">
    <property type="entry name" value="EF_hand_dom"/>
</dbReference>
<accession>A0A1M5IIR8</accession>
<feature type="domain" description="EF-hand" evidence="1">
    <location>
        <begin position="36"/>
        <end position="71"/>
    </location>
</feature>
<sequence>MIIIAARYPLARSCPILGTPAIKIIEGTGPMTVQDIIANKLERSFDALDADGNGYLEWSDYQKLADRYIEAYKLDRNDRRARALVAFCQMYWLDVLRHAGVDGDRLTKDQYVTATRLATIDTSRLNVTEGGAHAIFDVVDTDGDNEISREEYARLARDVWRIDASDALEGFAKLDVDGDGAVSRHEFIRAVREHFLSNDPEAPGSLFFGRV</sequence>
<dbReference type="PROSITE" id="PS00018">
    <property type="entry name" value="EF_HAND_1"/>
    <property type="match status" value="2"/>
</dbReference>
<keyword evidence="3" id="KW-1185">Reference proteome</keyword>
<evidence type="ECO:0000259" key="1">
    <source>
        <dbReference type="PROSITE" id="PS50222"/>
    </source>
</evidence>
<dbReference type="GO" id="GO:0005509">
    <property type="term" value="F:calcium ion binding"/>
    <property type="evidence" value="ECO:0007669"/>
    <property type="project" value="InterPro"/>
</dbReference>
<dbReference type="Pfam" id="PF13202">
    <property type="entry name" value="EF-hand_5"/>
    <property type="match status" value="3"/>
</dbReference>
<dbReference type="SUPFAM" id="SSF47473">
    <property type="entry name" value="EF-hand"/>
    <property type="match status" value="1"/>
</dbReference>
<reference evidence="2 3" key="1">
    <citation type="submission" date="2016-11" db="EMBL/GenBank/DDBJ databases">
        <authorList>
            <person name="Jaros S."/>
            <person name="Januszkiewicz K."/>
            <person name="Wedrychowicz H."/>
        </authorList>
    </citation>
    <scope>NUCLEOTIDE SEQUENCE [LARGE SCALE GENOMIC DNA]</scope>
    <source>
        <strain evidence="2 3">DSM 44523</strain>
    </source>
</reference>
<proteinExistence type="predicted"/>
<organism evidence="2 3">
    <name type="scientific">Streptoalloteichus hindustanus</name>
    <dbReference type="NCBI Taxonomy" id="2017"/>
    <lineage>
        <taxon>Bacteria</taxon>
        <taxon>Bacillati</taxon>
        <taxon>Actinomycetota</taxon>
        <taxon>Actinomycetes</taxon>
        <taxon>Pseudonocardiales</taxon>
        <taxon>Pseudonocardiaceae</taxon>
        <taxon>Streptoalloteichus</taxon>
    </lineage>
</organism>
<dbReference type="PROSITE" id="PS50222">
    <property type="entry name" value="EF_HAND_2"/>
    <property type="match status" value="3"/>
</dbReference>
<dbReference type="CDD" id="cd00051">
    <property type="entry name" value="EFh"/>
    <property type="match status" value="1"/>
</dbReference>
<dbReference type="InterPro" id="IPR018247">
    <property type="entry name" value="EF_Hand_1_Ca_BS"/>
</dbReference>
<name>A0A1M5IIR8_STRHI</name>
<evidence type="ECO:0000313" key="2">
    <source>
        <dbReference type="EMBL" id="SHG27673.1"/>
    </source>
</evidence>
<feature type="domain" description="EF-hand" evidence="1">
    <location>
        <begin position="127"/>
        <end position="161"/>
    </location>
</feature>
<dbReference type="SMART" id="SM00054">
    <property type="entry name" value="EFh"/>
    <property type="match status" value="3"/>
</dbReference>